<protein>
    <recommendedName>
        <fullName evidence="2">aminomethyltransferase</fullName>
        <ecNumber evidence="2">2.1.2.10</ecNumber>
    </recommendedName>
    <alternativeName>
        <fullName evidence="5">Glycine cleavage system T protein</fullName>
    </alternativeName>
</protein>
<keyword evidence="3" id="KW-0032">Aminotransferase</keyword>
<dbReference type="GO" id="GO:0006546">
    <property type="term" value="P:glycine catabolic process"/>
    <property type="evidence" value="ECO:0007669"/>
    <property type="project" value="InterPro"/>
</dbReference>
<dbReference type="SUPFAM" id="SSF103025">
    <property type="entry name" value="Folate-binding domain"/>
    <property type="match status" value="1"/>
</dbReference>
<dbReference type="Gene3D" id="3.30.1360.120">
    <property type="entry name" value="Probable tRNA modification gtpase trme, domain 1"/>
    <property type="match status" value="1"/>
</dbReference>
<evidence type="ECO:0000259" key="7">
    <source>
        <dbReference type="Pfam" id="PF01571"/>
    </source>
</evidence>
<dbReference type="NCBIfam" id="TIGR00528">
    <property type="entry name" value="gcvT"/>
    <property type="match status" value="1"/>
</dbReference>
<dbReference type="NCBIfam" id="NF001567">
    <property type="entry name" value="PRK00389.1"/>
    <property type="match status" value="1"/>
</dbReference>
<dbReference type="InterPro" id="IPR013977">
    <property type="entry name" value="GcvT_C"/>
</dbReference>
<evidence type="ECO:0000313" key="12">
    <source>
        <dbReference type="EMBL" id="CAB5065843.1"/>
    </source>
</evidence>
<dbReference type="InterPro" id="IPR006223">
    <property type="entry name" value="GcvT"/>
</dbReference>
<comment type="similarity">
    <text evidence="1">Belongs to the GcvT family.</text>
</comment>
<dbReference type="GO" id="GO:0004047">
    <property type="term" value="F:aminomethyltransferase activity"/>
    <property type="evidence" value="ECO:0007669"/>
    <property type="project" value="UniProtKB-EC"/>
</dbReference>
<dbReference type="GO" id="GO:0008483">
    <property type="term" value="F:transaminase activity"/>
    <property type="evidence" value="ECO:0007669"/>
    <property type="project" value="UniProtKB-KW"/>
</dbReference>
<dbReference type="SUPFAM" id="SSF101790">
    <property type="entry name" value="Aminomethyltransferase beta-barrel domain"/>
    <property type="match status" value="1"/>
</dbReference>
<evidence type="ECO:0000256" key="2">
    <source>
        <dbReference type="ARBA" id="ARBA00012616"/>
    </source>
</evidence>
<dbReference type="InterPro" id="IPR029043">
    <property type="entry name" value="GcvT/YgfZ_C"/>
</dbReference>
<dbReference type="PANTHER" id="PTHR43757">
    <property type="entry name" value="AMINOMETHYLTRANSFERASE"/>
    <property type="match status" value="1"/>
</dbReference>
<evidence type="ECO:0000313" key="11">
    <source>
        <dbReference type="EMBL" id="CAB4871696.1"/>
    </source>
</evidence>
<keyword evidence="4" id="KW-0808">Transferase</keyword>
<comment type="catalytic activity">
    <reaction evidence="6">
        <text>N(6)-[(R)-S(8)-aminomethyldihydrolipoyl]-L-lysyl-[protein] + (6S)-5,6,7,8-tetrahydrofolate = N(6)-[(R)-dihydrolipoyl]-L-lysyl-[protein] + (6R)-5,10-methylene-5,6,7,8-tetrahydrofolate + NH4(+)</text>
        <dbReference type="Rhea" id="RHEA:16945"/>
        <dbReference type="Rhea" id="RHEA-COMP:10475"/>
        <dbReference type="Rhea" id="RHEA-COMP:10492"/>
        <dbReference type="ChEBI" id="CHEBI:15636"/>
        <dbReference type="ChEBI" id="CHEBI:28938"/>
        <dbReference type="ChEBI" id="CHEBI:57453"/>
        <dbReference type="ChEBI" id="CHEBI:83100"/>
        <dbReference type="ChEBI" id="CHEBI:83143"/>
        <dbReference type="EC" id="2.1.2.10"/>
    </reaction>
</comment>
<evidence type="ECO:0000256" key="4">
    <source>
        <dbReference type="ARBA" id="ARBA00022679"/>
    </source>
</evidence>
<dbReference type="EC" id="2.1.2.10" evidence="2"/>
<dbReference type="EMBL" id="CAEZYY010000002">
    <property type="protein sequence ID" value="CAB4738508.1"/>
    <property type="molecule type" value="Genomic_DNA"/>
</dbReference>
<accession>A0A6J6RKZ0</accession>
<dbReference type="InterPro" id="IPR027266">
    <property type="entry name" value="TrmE/GcvT-like"/>
</dbReference>
<dbReference type="GO" id="GO:0005960">
    <property type="term" value="C:glycine cleavage complex"/>
    <property type="evidence" value="ECO:0007669"/>
    <property type="project" value="InterPro"/>
</dbReference>
<dbReference type="InterPro" id="IPR028896">
    <property type="entry name" value="GcvT/YgfZ/DmdA"/>
</dbReference>
<gene>
    <name evidence="9" type="ORF">UFOPK2602_01829</name>
    <name evidence="10" type="ORF">UFOPK2806_00204</name>
    <name evidence="11" type="ORF">UFOPK3417_00781</name>
    <name evidence="12" type="ORF">UFOPK4306_01674</name>
</gene>
<evidence type="ECO:0000256" key="6">
    <source>
        <dbReference type="ARBA" id="ARBA00047665"/>
    </source>
</evidence>
<feature type="domain" description="GCVT N-terminal" evidence="7">
    <location>
        <begin position="8"/>
        <end position="250"/>
    </location>
</feature>
<feature type="domain" description="Aminomethyltransferase C-terminal" evidence="8">
    <location>
        <begin position="271"/>
        <end position="349"/>
    </location>
</feature>
<name>A0A6J6RKZ0_9ZZZZ</name>
<sequence length="351" mass="37224">MQYSPLDNTHRSLGAKMVPFGGWDMPLQYAGGTLTEHLECRRGAVVFDVSHLGTVRVQGPDAFALLQDCLTNDLRKVSPGRAQYTHLLDESDGSVLDDIIVWWVRDDVFDVMPNASNTDRVTDALGGSETTHERAILAVQGPSARSLLATTFPEAANVGRFRVSELSWQGVACTVAGTGYTGEDGVEIAVPVGAAPALWDAITAAGVHPAGLGARDTLRLEAGLPLHGHELGPGITPLQAGLGWVVGWDKPAFRGREALERERTQGVHRLLRGIATEGRRPPRAECPVLVAGVAGVAVGSTTSGNFSPVLEHGVALAFLPPDLADGTEMSVDVRGTMLPGRIVRLPFVKKA</sequence>
<proteinExistence type="inferred from homology"/>
<dbReference type="PIRSF" id="PIRSF006487">
    <property type="entry name" value="GcvT"/>
    <property type="match status" value="1"/>
</dbReference>
<dbReference type="EMBL" id="CAFBLR010000058">
    <property type="protein sequence ID" value="CAB4871696.1"/>
    <property type="molecule type" value="Genomic_DNA"/>
</dbReference>
<dbReference type="AlphaFoldDB" id="A0A6J6RKZ0"/>
<dbReference type="EMBL" id="CAFBQP010000066">
    <property type="protein sequence ID" value="CAB5065843.1"/>
    <property type="molecule type" value="Genomic_DNA"/>
</dbReference>
<evidence type="ECO:0000256" key="3">
    <source>
        <dbReference type="ARBA" id="ARBA00022576"/>
    </source>
</evidence>
<evidence type="ECO:0000256" key="5">
    <source>
        <dbReference type="ARBA" id="ARBA00031395"/>
    </source>
</evidence>
<dbReference type="PANTHER" id="PTHR43757:SF2">
    <property type="entry name" value="AMINOMETHYLTRANSFERASE, MITOCHONDRIAL"/>
    <property type="match status" value="1"/>
</dbReference>
<dbReference type="InterPro" id="IPR006222">
    <property type="entry name" value="GCVT_N"/>
</dbReference>
<dbReference type="Pfam" id="PF08669">
    <property type="entry name" value="GCV_T_C"/>
    <property type="match status" value="1"/>
</dbReference>
<dbReference type="Pfam" id="PF01571">
    <property type="entry name" value="GCV_T"/>
    <property type="match status" value="1"/>
</dbReference>
<evidence type="ECO:0000256" key="1">
    <source>
        <dbReference type="ARBA" id="ARBA00008609"/>
    </source>
</evidence>
<evidence type="ECO:0000313" key="10">
    <source>
        <dbReference type="EMBL" id="CAB4738508.1"/>
    </source>
</evidence>
<reference evidence="9" key="1">
    <citation type="submission" date="2020-05" db="EMBL/GenBank/DDBJ databases">
        <authorList>
            <person name="Chiriac C."/>
            <person name="Salcher M."/>
            <person name="Ghai R."/>
            <person name="Kavagutti S V."/>
        </authorList>
    </citation>
    <scope>NUCLEOTIDE SEQUENCE</scope>
</reference>
<organism evidence="9">
    <name type="scientific">freshwater metagenome</name>
    <dbReference type="NCBI Taxonomy" id="449393"/>
    <lineage>
        <taxon>unclassified sequences</taxon>
        <taxon>metagenomes</taxon>
        <taxon>ecological metagenomes</taxon>
    </lineage>
</organism>
<dbReference type="GO" id="GO:0005829">
    <property type="term" value="C:cytosol"/>
    <property type="evidence" value="ECO:0007669"/>
    <property type="project" value="TreeGrafter"/>
</dbReference>
<evidence type="ECO:0000313" key="9">
    <source>
        <dbReference type="EMBL" id="CAB4722375.1"/>
    </source>
</evidence>
<dbReference type="EMBL" id="CAEZXX010000152">
    <property type="protein sequence ID" value="CAB4722375.1"/>
    <property type="molecule type" value="Genomic_DNA"/>
</dbReference>
<evidence type="ECO:0000259" key="8">
    <source>
        <dbReference type="Pfam" id="PF08669"/>
    </source>
</evidence>